<dbReference type="EMBL" id="FMIQ01000006">
    <property type="protein sequence ID" value="SCM51021.1"/>
    <property type="molecule type" value="Genomic_DNA"/>
</dbReference>
<dbReference type="Proteomes" id="UP000094844">
    <property type="component" value="Unassembled WGS sequence"/>
</dbReference>
<gene>
    <name evidence="2" type="ORF">BN1044_00474</name>
</gene>
<organism evidence="2 3">
    <name type="scientific">Hafnia alvei</name>
    <dbReference type="NCBI Taxonomy" id="569"/>
    <lineage>
        <taxon>Bacteria</taxon>
        <taxon>Pseudomonadati</taxon>
        <taxon>Pseudomonadota</taxon>
        <taxon>Gammaproteobacteria</taxon>
        <taxon>Enterobacterales</taxon>
        <taxon>Hafniaceae</taxon>
        <taxon>Hafnia</taxon>
    </lineage>
</organism>
<dbReference type="GO" id="GO:0006281">
    <property type="term" value="P:DNA repair"/>
    <property type="evidence" value="ECO:0007669"/>
    <property type="project" value="InterPro"/>
</dbReference>
<sequence>MQWLRVLKVYSIDEAFMDLCGVSHCRNLEGFGREVRE</sequence>
<dbReference type="PROSITE" id="PS50173">
    <property type="entry name" value="UMUC"/>
    <property type="match status" value="1"/>
</dbReference>
<accession>A0A1C6YW38</accession>
<protein>
    <submittedName>
        <fullName evidence="2">DNA polymerase V</fullName>
    </submittedName>
</protein>
<dbReference type="InterPro" id="IPR001126">
    <property type="entry name" value="UmuC"/>
</dbReference>
<evidence type="ECO:0000259" key="1">
    <source>
        <dbReference type="PROSITE" id="PS50173"/>
    </source>
</evidence>
<evidence type="ECO:0000313" key="3">
    <source>
        <dbReference type="Proteomes" id="UP000094844"/>
    </source>
</evidence>
<name>A0A1C6YW38_HAFAL</name>
<evidence type="ECO:0000313" key="2">
    <source>
        <dbReference type="EMBL" id="SCM51021.1"/>
    </source>
</evidence>
<dbReference type="AlphaFoldDB" id="A0A1C6YW38"/>
<feature type="domain" description="UmuC" evidence="1">
    <location>
        <begin position="1"/>
        <end position="37"/>
    </location>
</feature>
<reference evidence="2 3" key="1">
    <citation type="submission" date="2016-09" db="EMBL/GenBank/DDBJ databases">
        <authorList>
            <person name="Capua I."/>
            <person name="De Benedictis P."/>
            <person name="Joannis T."/>
            <person name="Lombin L.H."/>
            <person name="Cattoli G."/>
        </authorList>
    </citation>
    <scope>NUCLEOTIDE SEQUENCE [LARGE SCALE GENOMIC DNA]</scope>
    <source>
        <strain evidence="2 3">GB001</strain>
    </source>
</reference>
<proteinExistence type="predicted"/>